<dbReference type="InterPro" id="IPR006442">
    <property type="entry name" value="Antitoxin_Phd/YefM"/>
</dbReference>
<protein>
    <recommendedName>
        <fullName evidence="2">Antitoxin</fullName>
    </recommendedName>
</protein>
<dbReference type="PANTHER" id="PTHR33713">
    <property type="entry name" value="ANTITOXIN YAFN-RELATED"/>
    <property type="match status" value="1"/>
</dbReference>
<dbReference type="InterPro" id="IPR051405">
    <property type="entry name" value="phD/YefM_antitoxin"/>
</dbReference>
<comment type="similarity">
    <text evidence="1 2">Belongs to the phD/YefM antitoxin family.</text>
</comment>
<proteinExistence type="inferred from homology"/>
<dbReference type="Gene3D" id="6.10.250.330">
    <property type="match status" value="1"/>
</dbReference>
<dbReference type="PANTHER" id="PTHR33713:SF6">
    <property type="entry name" value="ANTITOXIN YEFM"/>
    <property type="match status" value="1"/>
</dbReference>
<gene>
    <name evidence="3" type="ORF">OE059_02595</name>
</gene>
<comment type="function">
    <text evidence="2">Antitoxin component of a type II toxin-antitoxin (TA) system.</text>
</comment>
<dbReference type="InterPro" id="IPR036165">
    <property type="entry name" value="YefM-like_sf"/>
</dbReference>
<name>A0ABY8B0V4_9BACL</name>
<evidence type="ECO:0000256" key="2">
    <source>
        <dbReference type="RuleBase" id="RU362080"/>
    </source>
</evidence>
<dbReference type="RefSeq" id="WP_275060292.1">
    <property type="nucleotide sequence ID" value="NZ_CP109617.1"/>
</dbReference>
<dbReference type="EMBL" id="CP109617">
    <property type="protein sequence ID" value="WED55767.1"/>
    <property type="molecule type" value="Genomic_DNA"/>
</dbReference>
<dbReference type="SUPFAM" id="SSF143120">
    <property type="entry name" value="YefM-like"/>
    <property type="match status" value="1"/>
</dbReference>
<evidence type="ECO:0000313" key="3">
    <source>
        <dbReference type="EMBL" id="WED55767.1"/>
    </source>
</evidence>
<evidence type="ECO:0000313" key="4">
    <source>
        <dbReference type="Proteomes" id="UP001219957"/>
    </source>
</evidence>
<organism evidence="3 4">
    <name type="scientific">Exiguobacterium profundum</name>
    <dbReference type="NCBI Taxonomy" id="307643"/>
    <lineage>
        <taxon>Bacteria</taxon>
        <taxon>Bacillati</taxon>
        <taxon>Bacillota</taxon>
        <taxon>Bacilli</taxon>
        <taxon>Bacillales</taxon>
        <taxon>Bacillales Family XII. Incertae Sedis</taxon>
        <taxon>Exiguobacterium</taxon>
    </lineage>
</organism>
<dbReference type="NCBIfam" id="TIGR01552">
    <property type="entry name" value="phd_fam"/>
    <property type="match status" value="1"/>
</dbReference>
<dbReference type="Pfam" id="PF02604">
    <property type="entry name" value="PhdYeFM_antitox"/>
    <property type="match status" value="1"/>
</dbReference>
<dbReference type="Proteomes" id="UP001219957">
    <property type="component" value="Chromosome"/>
</dbReference>
<keyword evidence="4" id="KW-1185">Reference proteome</keyword>
<accession>A0ABY8B0V4</accession>
<sequence length="72" mass="8444">MSTIPYQKAQKKLNRLLHQVCENDETIFISKEGRKNAVVISEREYNSLLETIYLTSSPKNAERLFESLRQLE</sequence>
<reference evidence="3 4" key="1">
    <citation type="submission" date="2022-10" db="EMBL/GenBank/DDBJ databases">
        <title>Complete genome sequence of Exiguobacterium profundum TSS-3 isolated from an extremely saline-alkaline spring located in Ixtapa, Chiapas-Mexico.</title>
        <authorList>
            <person name="Rincon-Rosales R."/>
            <person name="Rogel M.A."/>
            <person name="Rincon-Molina C.I."/>
            <person name="Guerrero G."/>
            <person name="Manzano-Gomez L.A."/>
            <person name="Lopez-Lopez A."/>
            <person name="Rincon Molina F.A."/>
            <person name="Martinez-Romero E."/>
        </authorList>
    </citation>
    <scope>NUCLEOTIDE SEQUENCE [LARGE SCALE GENOMIC DNA]</scope>
    <source>
        <strain evidence="3 4">TSS-3</strain>
    </source>
</reference>
<evidence type="ECO:0000256" key="1">
    <source>
        <dbReference type="ARBA" id="ARBA00009981"/>
    </source>
</evidence>
<dbReference type="Gene3D" id="3.40.1620.10">
    <property type="entry name" value="YefM-like domain"/>
    <property type="match status" value="1"/>
</dbReference>